<name>A0A450Z5C8_9GAMM</name>
<dbReference type="AlphaFoldDB" id="A0A450Z5C8"/>
<dbReference type="EMBL" id="CAADFT010000150">
    <property type="protein sequence ID" value="VFK48981.1"/>
    <property type="molecule type" value="Genomic_DNA"/>
</dbReference>
<reference evidence="1" key="1">
    <citation type="submission" date="2019-02" db="EMBL/GenBank/DDBJ databases">
        <authorList>
            <person name="Gruber-Vodicka R. H."/>
            <person name="Seah K. B. B."/>
        </authorList>
    </citation>
    <scope>NUCLEOTIDE SEQUENCE</scope>
    <source>
        <strain evidence="1">BECK_BZ125</strain>
    </source>
</reference>
<sequence length="67" mass="7918">MYEDEIIREVWRNRDAYVAQHHYSLDEIVADLQARRKEITDILSGETEVIGEALLNPPKKIQTHQDR</sequence>
<accession>A0A450Z5C8</accession>
<organism evidence="1">
    <name type="scientific">Candidatus Kentrum sp. TC</name>
    <dbReference type="NCBI Taxonomy" id="2126339"/>
    <lineage>
        <taxon>Bacteria</taxon>
        <taxon>Pseudomonadati</taxon>
        <taxon>Pseudomonadota</taxon>
        <taxon>Gammaproteobacteria</taxon>
        <taxon>Candidatus Kentrum</taxon>
    </lineage>
</organism>
<evidence type="ECO:0000313" key="1">
    <source>
        <dbReference type="EMBL" id="VFK48981.1"/>
    </source>
</evidence>
<gene>
    <name evidence="1" type="ORF">BECKTC1821E_GA0114239_11506</name>
</gene>
<protein>
    <submittedName>
        <fullName evidence="1">Uncharacterized protein</fullName>
    </submittedName>
</protein>
<proteinExistence type="predicted"/>